<evidence type="ECO:0000313" key="6">
    <source>
        <dbReference type="EMBL" id="AEH88179.1"/>
    </source>
</evidence>
<dbReference type="EMBL" id="CP002279">
    <property type="protein sequence ID" value="AEH88179.1"/>
    <property type="molecule type" value="Genomic_DNA"/>
</dbReference>
<evidence type="ECO:0000256" key="3">
    <source>
        <dbReference type="ARBA" id="ARBA00022840"/>
    </source>
</evidence>
<dbReference type="SUPFAM" id="SSF52540">
    <property type="entry name" value="P-loop containing nucleoside triphosphate hydrolases"/>
    <property type="match status" value="1"/>
</dbReference>
<proteinExistence type="predicted"/>
<dbReference type="STRING" id="536019.Mesop_3737"/>
<feature type="region of interest" description="Disordered" evidence="4">
    <location>
        <begin position="614"/>
        <end position="637"/>
    </location>
</feature>
<keyword evidence="1" id="KW-0547">Nucleotide-binding</keyword>
<dbReference type="Gene3D" id="3.40.50.300">
    <property type="entry name" value="P-loop containing nucleotide triphosphate hydrolases"/>
    <property type="match status" value="1"/>
</dbReference>
<dbReference type="Pfam" id="PF08706">
    <property type="entry name" value="D5_N"/>
    <property type="match status" value="1"/>
</dbReference>
<feature type="compositionally biased region" description="Acidic residues" evidence="4">
    <location>
        <begin position="1"/>
        <end position="25"/>
    </location>
</feature>
<evidence type="ECO:0000256" key="1">
    <source>
        <dbReference type="ARBA" id="ARBA00022741"/>
    </source>
</evidence>
<evidence type="ECO:0000256" key="4">
    <source>
        <dbReference type="SAM" id="MobiDB-lite"/>
    </source>
</evidence>
<dbReference type="eggNOG" id="COG3378">
    <property type="taxonomic scope" value="Bacteria"/>
</dbReference>
<dbReference type="InterPro" id="IPR014015">
    <property type="entry name" value="Helicase_SF3_DNA-vir"/>
</dbReference>
<feature type="domain" description="SF3 helicase" evidence="5">
    <location>
        <begin position="324"/>
        <end position="486"/>
    </location>
</feature>
<feature type="region of interest" description="Disordered" evidence="4">
    <location>
        <begin position="1"/>
        <end position="28"/>
    </location>
</feature>
<evidence type="ECO:0000256" key="2">
    <source>
        <dbReference type="ARBA" id="ARBA00022801"/>
    </source>
</evidence>
<dbReference type="InterPro" id="IPR006500">
    <property type="entry name" value="Helicase_put_C_phage/plasmid"/>
</dbReference>
<reference evidence="6 7" key="1">
    <citation type="submission" date="2010-10" db="EMBL/GenBank/DDBJ databases">
        <title>Complete sequence of Mesorhizobium opportunistum WSM2075.</title>
        <authorList>
            <consortium name="US DOE Joint Genome Institute"/>
            <person name="Lucas S."/>
            <person name="Copeland A."/>
            <person name="Lapidus A."/>
            <person name="Cheng J.-F."/>
            <person name="Bruce D."/>
            <person name="Goodwin L."/>
            <person name="Pitluck S."/>
            <person name="Chertkov O."/>
            <person name="Misra M."/>
            <person name="Detter J.C."/>
            <person name="Han C."/>
            <person name="Tapia R."/>
            <person name="Land M."/>
            <person name="Hauser L."/>
            <person name="Kyrpides N."/>
            <person name="Ovchinnikova G."/>
            <person name="Mavrommatis K.M."/>
            <person name="Tiwari R.P."/>
            <person name="Howieson J.G."/>
            <person name="O'Hara G.W."/>
            <person name="Nandasena K.G."/>
            <person name="Woyke T."/>
        </authorList>
    </citation>
    <scope>NUCLEOTIDE SEQUENCE [LARGE SCALE GENOMIC DNA]</scope>
    <source>
        <strain evidence="7">LMG 24607 / HAMBI 3007 / WSM2075</strain>
    </source>
</reference>
<gene>
    <name evidence="6" type="ordered locus">Mesop_3737</name>
</gene>
<dbReference type="PANTHER" id="PTHR35372">
    <property type="entry name" value="ATP BINDING PROTEIN-RELATED"/>
    <property type="match status" value="1"/>
</dbReference>
<dbReference type="InterPro" id="IPR014818">
    <property type="entry name" value="Phage/plasmid_primase_P4_C"/>
</dbReference>
<dbReference type="InterPro" id="IPR027417">
    <property type="entry name" value="P-loop_NTPase"/>
</dbReference>
<dbReference type="PANTHER" id="PTHR35372:SF2">
    <property type="entry name" value="SF3 HELICASE DOMAIN-CONTAINING PROTEIN"/>
    <property type="match status" value="1"/>
</dbReference>
<organism evidence="6 7">
    <name type="scientific">Mesorhizobium opportunistum (strain LMG 24607 / HAMBI 3007 / WSM2075)</name>
    <dbReference type="NCBI Taxonomy" id="536019"/>
    <lineage>
        <taxon>Bacteria</taxon>
        <taxon>Pseudomonadati</taxon>
        <taxon>Pseudomonadota</taxon>
        <taxon>Alphaproteobacteria</taxon>
        <taxon>Hyphomicrobiales</taxon>
        <taxon>Phyllobacteriaceae</taxon>
        <taxon>Mesorhizobium</taxon>
    </lineage>
</organism>
<dbReference type="GO" id="GO:0016787">
    <property type="term" value="F:hydrolase activity"/>
    <property type="evidence" value="ECO:0007669"/>
    <property type="project" value="UniProtKB-KW"/>
</dbReference>
<evidence type="ECO:0000313" key="7">
    <source>
        <dbReference type="Proteomes" id="UP000001623"/>
    </source>
</evidence>
<dbReference type="Pfam" id="PF19263">
    <property type="entry name" value="DUF5906"/>
    <property type="match status" value="1"/>
</dbReference>
<sequence>MHEDDDDFSPDLPDDDAPPPEGDEPSPERLLLAACAAEPETDIGNGRRLRRRFGDLASEHAGAASHIAICVAHIGWHVFDGKRWKEDEDGSLIRRLAHRTAEAIRKEAGAIDPSDDEQATMAAGEVALDALARMEADKGKRLPDIAALARKRGYEMAVEAAKRVAEQLGARIGSRRRHAKSTAGSSKLNNLLAEGQPYMARKVGDLNTDRYSVNCRAGTIDFVQVEDQESDPEDPRFVWTARLREHRQGDFITKMVEAEWFSPLEGEMSAKPTEGVARHEALAPSGPHPVEPTPSGLPAISPSRGEKAMPEFKKFLIKVQPDPAIRAFLKRFCGYLLTGLTIEQVMLFFYGAGRNGKSTFVDLLCFIMGDYAVTLSIDSFSGDNKRGGGEATPDLARLPGARLVAASEPEAGVKLKDALIKTLTGGEKIPVRRLHKDFFEVDPHFKIVLSGNHKPRIDDDSDGIWRRLLLVPWTVQIAEGDTDRALPRKLRAEAGAVFAWMVEGAVDYLNHGLEIPEGVRAASNEYRQESDAIGTFIRMACHVTGNPDDKEKPIDLYHAFEKFAASEGVFAFNRSTFEKRFAKSAERSFEGPDGQMRQFQRQRSHGETFYRGIGIRPEWQSQGGGDPGHGGYGEDGR</sequence>
<keyword evidence="2" id="KW-0378">Hydrolase</keyword>
<dbReference type="InterPro" id="IPR051620">
    <property type="entry name" value="ORF904-like_C"/>
</dbReference>
<protein>
    <submittedName>
        <fullName evidence="6">Phage/plasmid primase, P4 family</fullName>
    </submittedName>
</protein>
<dbReference type="NCBIfam" id="TIGR01613">
    <property type="entry name" value="primase_Cterm"/>
    <property type="match status" value="1"/>
</dbReference>
<dbReference type="GO" id="GO:0005524">
    <property type="term" value="F:ATP binding"/>
    <property type="evidence" value="ECO:0007669"/>
    <property type="project" value="UniProtKB-KW"/>
</dbReference>
<name>F7XZW5_MESOW</name>
<evidence type="ECO:0000259" key="5">
    <source>
        <dbReference type="PROSITE" id="PS51206"/>
    </source>
</evidence>
<dbReference type="InterPro" id="IPR045455">
    <property type="entry name" value="NrS-1_pol-like_helicase"/>
</dbReference>
<keyword evidence="3" id="KW-0067">ATP-binding</keyword>
<dbReference type="KEGG" id="mop:Mesop_3737"/>
<dbReference type="Proteomes" id="UP000001623">
    <property type="component" value="Chromosome"/>
</dbReference>
<feature type="compositionally biased region" description="Gly residues" evidence="4">
    <location>
        <begin position="622"/>
        <end position="631"/>
    </location>
</feature>
<dbReference type="PROSITE" id="PS51206">
    <property type="entry name" value="SF3_HELICASE_1"/>
    <property type="match status" value="1"/>
</dbReference>
<dbReference type="SMART" id="SM00885">
    <property type="entry name" value="D5_N"/>
    <property type="match status" value="1"/>
</dbReference>
<dbReference type="RefSeq" id="WP_013894863.1">
    <property type="nucleotide sequence ID" value="NC_015675.1"/>
</dbReference>
<dbReference type="HOGENOM" id="CLU_018483_2_1_5"/>
<accession>F7XZW5</accession>
<dbReference type="AlphaFoldDB" id="F7XZW5"/>